<keyword evidence="3" id="KW-0288">FMN</keyword>
<keyword evidence="4" id="KW-0560">Oxidoreductase</keyword>
<proteinExistence type="inferred from homology"/>
<dbReference type="PANTHER" id="PTHR10578:SF149">
    <property type="entry name" value="2-HYDROXYACID OXIDASE 2"/>
    <property type="match status" value="1"/>
</dbReference>
<comment type="cofactor">
    <cofactor evidence="1">
        <name>FMN</name>
        <dbReference type="ChEBI" id="CHEBI:58210"/>
    </cofactor>
</comment>
<dbReference type="SUPFAM" id="SSF51395">
    <property type="entry name" value="FMN-linked oxidoreductases"/>
    <property type="match status" value="1"/>
</dbReference>
<evidence type="ECO:0000256" key="5">
    <source>
        <dbReference type="ARBA" id="ARBA00024042"/>
    </source>
</evidence>
<evidence type="ECO:0000256" key="2">
    <source>
        <dbReference type="ARBA" id="ARBA00022630"/>
    </source>
</evidence>
<protein>
    <recommendedName>
        <fullName evidence="6">FMN hydroxy acid dehydrogenase domain-containing protein</fullName>
    </recommendedName>
</protein>
<evidence type="ECO:0000256" key="3">
    <source>
        <dbReference type="ARBA" id="ARBA00022643"/>
    </source>
</evidence>
<dbReference type="CDD" id="cd02809">
    <property type="entry name" value="alpha_hydroxyacid_oxid_FMN"/>
    <property type="match status" value="1"/>
</dbReference>
<dbReference type="PANTHER" id="PTHR10578">
    <property type="entry name" value="S -2-HYDROXY-ACID OXIDASE-RELATED"/>
    <property type="match status" value="1"/>
</dbReference>
<dbReference type="InterPro" id="IPR000262">
    <property type="entry name" value="FMN-dep_DH"/>
</dbReference>
<dbReference type="EMBL" id="UINC01024021">
    <property type="protein sequence ID" value="SVA96865.1"/>
    <property type="molecule type" value="Genomic_DNA"/>
</dbReference>
<dbReference type="InterPro" id="IPR012133">
    <property type="entry name" value="Alpha-hydoxy_acid_DH_FMN"/>
</dbReference>
<evidence type="ECO:0000313" key="7">
    <source>
        <dbReference type="EMBL" id="SVA96865.1"/>
    </source>
</evidence>
<dbReference type="PROSITE" id="PS51349">
    <property type="entry name" value="FMN_HYDROXY_ACID_DH_2"/>
    <property type="match status" value="1"/>
</dbReference>
<feature type="domain" description="FMN hydroxy acid dehydrogenase" evidence="6">
    <location>
        <begin position="5"/>
        <end position="388"/>
    </location>
</feature>
<sequence>MASKRTLESCHKVMDFRKLAEKRLPAPMFHYIDGAAEDEWTYRQNTSAFNQYELVPRFLVNVENIDTSTTVLGQKIDWPFFCSPTGYCRLFHHDGEGGAARAAARTGTIFCLSSIATTTIEEVAKASEGPKIFQIYVLKDRGLSQEYIQRCKDANYDALCLTVDVPSNGKRERDLVTGMTVPPKLGLSGYMNVMKHIDWSFNYLTHPPTPSMVNIEHKLPKGSSSISVMDFMNTQFDRTVTWKDAAWMIDQWDKPFAIKGILSVEDAKMAVEVGASAVMVSNHGGRQMDGCPAPIEVIGDIVDAVGDKLEVILDGGIRRGTHILKALAMGAKACMGGRAYLYGLAAGGEEGAYSSLKLLKDEVQNNMILLGCTDISQISSDYLRKTES</sequence>
<dbReference type="Gene3D" id="3.20.20.70">
    <property type="entry name" value="Aldolase class I"/>
    <property type="match status" value="1"/>
</dbReference>
<accession>A0A382A5P5</accession>
<dbReference type="InterPro" id="IPR037396">
    <property type="entry name" value="FMN_HAD"/>
</dbReference>
<dbReference type="PIRSF" id="PIRSF000138">
    <property type="entry name" value="Al-hdrx_acd_dh"/>
    <property type="match status" value="1"/>
</dbReference>
<dbReference type="PROSITE" id="PS00557">
    <property type="entry name" value="FMN_HYDROXY_ACID_DH_1"/>
    <property type="match status" value="1"/>
</dbReference>
<name>A0A382A5P5_9ZZZZ</name>
<organism evidence="7">
    <name type="scientific">marine metagenome</name>
    <dbReference type="NCBI Taxonomy" id="408172"/>
    <lineage>
        <taxon>unclassified sequences</taxon>
        <taxon>metagenomes</taxon>
        <taxon>ecological metagenomes</taxon>
    </lineage>
</organism>
<reference evidence="7" key="1">
    <citation type="submission" date="2018-05" db="EMBL/GenBank/DDBJ databases">
        <authorList>
            <person name="Lanie J.A."/>
            <person name="Ng W.-L."/>
            <person name="Kazmierczak K.M."/>
            <person name="Andrzejewski T.M."/>
            <person name="Davidsen T.M."/>
            <person name="Wayne K.J."/>
            <person name="Tettelin H."/>
            <person name="Glass J.I."/>
            <person name="Rusch D."/>
            <person name="Podicherti R."/>
            <person name="Tsui H.-C.T."/>
            <person name="Winkler M.E."/>
        </authorList>
    </citation>
    <scope>NUCLEOTIDE SEQUENCE</scope>
</reference>
<dbReference type="InterPro" id="IPR008259">
    <property type="entry name" value="FMN_hydac_DH_AS"/>
</dbReference>
<keyword evidence="2" id="KW-0285">Flavoprotein</keyword>
<dbReference type="AlphaFoldDB" id="A0A382A5P5"/>
<evidence type="ECO:0000256" key="1">
    <source>
        <dbReference type="ARBA" id="ARBA00001917"/>
    </source>
</evidence>
<evidence type="ECO:0000256" key="4">
    <source>
        <dbReference type="ARBA" id="ARBA00023002"/>
    </source>
</evidence>
<dbReference type="FunFam" id="3.20.20.70:FF:000029">
    <property type="entry name" value="L-lactate dehydrogenase"/>
    <property type="match status" value="1"/>
</dbReference>
<gene>
    <name evidence="7" type="ORF">METZ01_LOCUS149719</name>
</gene>
<comment type="similarity">
    <text evidence="5">Belongs to the FMN-dependent alpha-hydroxy acid dehydrogenase family.</text>
</comment>
<dbReference type="GO" id="GO:0010181">
    <property type="term" value="F:FMN binding"/>
    <property type="evidence" value="ECO:0007669"/>
    <property type="project" value="InterPro"/>
</dbReference>
<dbReference type="GO" id="GO:0016614">
    <property type="term" value="F:oxidoreductase activity, acting on CH-OH group of donors"/>
    <property type="evidence" value="ECO:0007669"/>
    <property type="project" value="UniProtKB-ARBA"/>
</dbReference>
<evidence type="ECO:0000259" key="6">
    <source>
        <dbReference type="PROSITE" id="PS51349"/>
    </source>
</evidence>
<dbReference type="InterPro" id="IPR013785">
    <property type="entry name" value="Aldolase_TIM"/>
</dbReference>
<dbReference type="Pfam" id="PF01070">
    <property type="entry name" value="FMN_dh"/>
    <property type="match status" value="1"/>
</dbReference>